<evidence type="ECO:0000313" key="3">
    <source>
        <dbReference type="Proteomes" id="UP000005380"/>
    </source>
</evidence>
<dbReference type="KEGG" id="tao:THIAE_06175"/>
<evidence type="ECO:0000256" key="1">
    <source>
        <dbReference type="SAM" id="Phobius"/>
    </source>
</evidence>
<name>W0DUN5_9GAMM</name>
<dbReference type="InParanoid" id="W0DUN5"/>
<reference evidence="2 3" key="1">
    <citation type="submission" date="2013-12" db="EMBL/GenBank/DDBJ databases">
        <authorList>
            <consortium name="DOE Joint Genome Institute"/>
            <person name="Kappler U."/>
            <person name="Huntemann M."/>
            <person name="Han J."/>
            <person name="Chen A."/>
            <person name="Kyrpides N."/>
            <person name="Mavromatis K."/>
            <person name="Markowitz V."/>
            <person name="Palaniappan K."/>
            <person name="Ivanova N."/>
            <person name="Schaumberg A."/>
            <person name="Pati A."/>
            <person name="Liolios K."/>
            <person name="Nordberg H.P."/>
            <person name="Cantor M.N."/>
            <person name="Hua S.X."/>
            <person name="Woyke T."/>
        </authorList>
    </citation>
    <scope>NUCLEOTIDE SEQUENCE [LARGE SCALE GENOMIC DNA]</scope>
    <source>
        <strain evidence="3">AL2</strain>
    </source>
</reference>
<keyword evidence="1" id="KW-1133">Transmembrane helix</keyword>
<keyword evidence="3" id="KW-1185">Reference proteome</keyword>
<dbReference type="Proteomes" id="UP000005380">
    <property type="component" value="Chromosome"/>
</dbReference>
<proteinExistence type="predicted"/>
<dbReference type="STRING" id="717772.THIAE_06175"/>
<keyword evidence="1" id="KW-0472">Membrane</keyword>
<dbReference type="EMBL" id="CP007030">
    <property type="protein sequence ID" value="AHF02300.1"/>
    <property type="molecule type" value="Genomic_DNA"/>
</dbReference>
<gene>
    <name evidence="2" type="ORF">THIAE_06175</name>
</gene>
<dbReference type="HOGENOM" id="CLU_709669_0_0_6"/>
<sequence length="389" mass="43248">MYSDSMVEIGMTALAWSHYNYYLGLIASIGVLAIPFFVMIYNNHQETRRSQNAMAASLAESRRTSSDVIMMVVVAALFIVPMQATSINPGQWTHQLQMKQAGIQDADDEEFVVDTNSSIPVPPAWYFITHISKAIVNAYKDIASLDQLDADNLNLMRGFVTAKVADHLKTELEAFINHCYIPVGEKAAKGGWVFNSDTSRSHLDLSYIGNQHYLLGKGLYQYCSESDCMFDMAHTEHNMPYEFASRVTPRFDLIQNITLPDGSTTTQTILPSCYVWWVGRGDSVYPAGDLGFSASRIPSDHMGLRDQLFVNSDFGQGAVDRVNVFNDLSLSARDRFNDSRYRDAVVHRALINTYEGRLTTRTRATDADRSTVDKALDLVGLTAAGGLAS</sequence>
<protein>
    <recommendedName>
        <fullName evidence="4">TraG N-terminal Proteobacteria domain-containing protein</fullName>
    </recommendedName>
</protein>
<evidence type="ECO:0008006" key="4">
    <source>
        <dbReference type="Google" id="ProtNLM"/>
    </source>
</evidence>
<dbReference type="AlphaFoldDB" id="W0DUN5"/>
<keyword evidence="1" id="KW-0812">Transmembrane</keyword>
<feature type="transmembrane region" description="Helical" evidence="1">
    <location>
        <begin position="20"/>
        <end position="41"/>
    </location>
</feature>
<organism evidence="2 3">
    <name type="scientific">Thiomicrospira aerophila AL3</name>
    <dbReference type="NCBI Taxonomy" id="717772"/>
    <lineage>
        <taxon>Bacteria</taxon>
        <taxon>Pseudomonadati</taxon>
        <taxon>Pseudomonadota</taxon>
        <taxon>Gammaproteobacteria</taxon>
        <taxon>Thiotrichales</taxon>
        <taxon>Piscirickettsiaceae</taxon>
        <taxon>Thiomicrospira</taxon>
    </lineage>
</organism>
<accession>W0DUN5</accession>
<feature type="transmembrane region" description="Helical" evidence="1">
    <location>
        <begin position="68"/>
        <end position="87"/>
    </location>
</feature>
<evidence type="ECO:0000313" key="2">
    <source>
        <dbReference type="EMBL" id="AHF02300.1"/>
    </source>
</evidence>